<reference evidence="4" key="1">
    <citation type="journal article" date="2019" name="Int. J. Syst. Evol. Microbiol.">
        <title>The Global Catalogue of Microorganisms (GCM) 10K type strain sequencing project: providing services to taxonomists for standard genome sequencing and annotation.</title>
        <authorList>
            <consortium name="The Broad Institute Genomics Platform"/>
            <consortium name="The Broad Institute Genome Sequencing Center for Infectious Disease"/>
            <person name="Wu L."/>
            <person name="Ma J."/>
        </authorList>
    </citation>
    <scope>NUCLEOTIDE SEQUENCE [LARGE SCALE GENOMIC DNA]</scope>
    <source>
        <strain evidence="4">CCUG 55250</strain>
    </source>
</reference>
<comment type="similarity">
    <text evidence="1">Belongs to the peptidase C56 family.</text>
</comment>
<evidence type="ECO:0000256" key="1">
    <source>
        <dbReference type="ARBA" id="ARBA00008542"/>
    </source>
</evidence>
<dbReference type="PROSITE" id="PS51276">
    <property type="entry name" value="PEPTIDASE_C56_PFPI"/>
    <property type="match status" value="1"/>
</dbReference>
<dbReference type="SUPFAM" id="SSF52317">
    <property type="entry name" value="Class I glutamine amidotransferase-like"/>
    <property type="match status" value="1"/>
</dbReference>
<accession>A0ABW0IDH6</accession>
<comment type="caution">
    <text evidence="3">The sequence shown here is derived from an EMBL/GenBank/DDBJ whole genome shotgun (WGS) entry which is preliminary data.</text>
</comment>
<dbReference type="InterPro" id="IPR002818">
    <property type="entry name" value="DJ-1/PfpI"/>
</dbReference>
<dbReference type="PANTHER" id="PTHR42733:SF2">
    <property type="entry name" value="DJ-1_THIJ_PFPI FAMILY PROTEIN"/>
    <property type="match status" value="1"/>
</dbReference>
<evidence type="ECO:0000313" key="4">
    <source>
        <dbReference type="Proteomes" id="UP001596106"/>
    </source>
</evidence>
<feature type="domain" description="DJ-1/PfpI" evidence="2">
    <location>
        <begin position="11"/>
        <end position="183"/>
    </location>
</feature>
<keyword evidence="4" id="KW-1185">Reference proteome</keyword>
<dbReference type="Gene3D" id="3.40.50.880">
    <property type="match status" value="1"/>
</dbReference>
<dbReference type="RefSeq" id="WP_379846770.1">
    <property type="nucleotide sequence ID" value="NZ_JBHSMA010000004.1"/>
</dbReference>
<dbReference type="PANTHER" id="PTHR42733">
    <property type="entry name" value="DJ-1 PROTEIN"/>
    <property type="match status" value="1"/>
</dbReference>
<dbReference type="InterPro" id="IPR006286">
    <property type="entry name" value="C56_PfpI-like"/>
</dbReference>
<dbReference type="Proteomes" id="UP001596106">
    <property type="component" value="Unassembled WGS sequence"/>
</dbReference>
<evidence type="ECO:0000313" key="3">
    <source>
        <dbReference type="EMBL" id="MFC5410768.1"/>
    </source>
</evidence>
<name>A0ABW0IDH6_9BACT</name>
<organism evidence="3 4">
    <name type="scientific">Larkinella bovis</name>
    <dbReference type="NCBI Taxonomy" id="683041"/>
    <lineage>
        <taxon>Bacteria</taxon>
        <taxon>Pseudomonadati</taxon>
        <taxon>Bacteroidota</taxon>
        <taxon>Cytophagia</taxon>
        <taxon>Cytophagales</taxon>
        <taxon>Spirosomataceae</taxon>
        <taxon>Larkinella</taxon>
    </lineage>
</organism>
<gene>
    <name evidence="3" type="ORF">ACFPMF_15705</name>
</gene>
<proteinExistence type="inferred from homology"/>
<dbReference type="Pfam" id="PF01965">
    <property type="entry name" value="DJ-1_PfpI"/>
    <property type="match status" value="1"/>
</dbReference>
<dbReference type="InterPro" id="IPR029062">
    <property type="entry name" value="Class_I_gatase-like"/>
</dbReference>
<sequence>MNGAEKPTKTRKVLMPIGDATETVDTLYPFFRIAEDNYQVVVAGPQARTYHMVLHEIPPSSAIPWDITEEQPGYHIRAEIAFRDVDPTEYDGLFVSGGRAPEYLRYDNDLMRITRHFFEANKPVGVVCHGIEIVSAAGVIQGRTVTTVAKCALDAEQGGAFYVNQPTVVDGNLVTARTWHDYTPCFQAFMKLLNVYKEASVDLRI</sequence>
<protein>
    <submittedName>
        <fullName evidence="3">DJ-1/PfpI family protein</fullName>
    </submittedName>
</protein>
<evidence type="ECO:0000259" key="2">
    <source>
        <dbReference type="Pfam" id="PF01965"/>
    </source>
</evidence>
<dbReference type="EMBL" id="JBHSMA010000004">
    <property type="protein sequence ID" value="MFC5410768.1"/>
    <property type="molecule type" value="Genomic_DNA"/>
</dbReference>